<organism evidence="3 4">
    <name type="scientific">Kaistella gelatinilytica</name>
    <dbReference type="NCBI Taxonomy" id="2787636"/>
    <lineage>
        <taxon>Bacteria</taxon>
        <taxon>Pseudomonadati</taxon>
        <taxon>Bacteroidota</taxon>
        <taxon>Flavobacteriia</taxon>
        <taxon>Flavobacteriales</taxon>
        <taxon>Weeksellaceae</taxon>
        <taxon>Chryseobacterium group</taxon>
        <taxon>Kaistella</taxon>
    </lineage>
</organism>
<keyword evidence="4" id="KW-1185">Reference proteome</keyword>
<evidence type="ECO:0000256" key="1">
    <source>
        <dbReference type="SAM" id="SignalP"/>
    </source>
</evidence>
<feature type="domain" description="LysM" evidence="2">
    <location>
        <begin position="21"/>
        <end position="65"/>
    </location>
</feature>
<evidence type="ECO:0000313" key="3">
    <source>
        <dbReference type="EMBL" id="MBF8457709.1"/>
    </source>
</evidence>
<dbReference type="PROSITE" id="PS51782">
    <property type="entry name" value="LYSM"/>
    <property type="match status" value="3"/>
</dbReference>
<name>A0ABS0FDC2_9FLAO</name>
<dbReference type="RefSeq" id="WP_196080198.1">
    <property type="nucleotide sequence ID" value="NZ_JADPVI010000003.1"/>
</dbReference>
<keyword evidence="1" id="KW-0732">Signal</keyword>
<feature type="signal peptide" evidence="1">
    <location>
        <begin position="1"/>
        <end position="19"/>
    </location>
</feature>
<dbReference type="CDD" id="cd00118">
    <property type="entry name" value="LysM"/>
    <property type="match status" value="2"/>
</dbReference>
<sequence length="657" mass="72309">MIKKLFIFSSLIALSAVYAQKTHTVVKGDNPYNISKKYGMTMDELVILNPKVKGGNLALGEVLIISKSGKTEKAASTEKTVSSPAPVSGKLGKIVLQPKQTIYGITKQYQISETELRRLNPELDSHMKIGDEVVLPSESIKKFGGTQAVASTPVEVKTEVVKKSETPVKAEVSVEKEKIAPVSNEDSYEIQAKDNYYKLTRKFNLSQADLFALNPGLEGKGLQPGEFIKIKGGNKAVVAVVSSEPKTTEVSAPVSTNTYSDISSSDDYVTYTVANGDTVFGILNKFGITLDDLLTLNPNLSQGLKSGMVLKIKKLGAAYIKKSGDMLNVVIMLPFGFDTNDSKYRAMSLDFLSGAKLAIERNAARGQKLDINVIDAGNEASFKNSLVQINAKNTDLIIGPFFKSSVLQVLDYVKDTKIPVVAPFANSDELLKYDNLILVETNDAVYSDRIVKEVKDVYSDQKIYIVADADKSKATYLKTRLEKELKNSAVVMVNSSQDIQLDKNMMTGKSAPVIAILVDDSDSAGDAFANKMIALSKEVENLKAFSMSYSPVFEKKVDELSQANLVYLMDRKINTDGDFEKEILADFKKKYCKTPSKYAVIGFDVVNDMLSRENKKGEIFKQMNKVQTQLATKFEFEKTKSGAYVNKGYRVVRLVPN</sequence>
<reference evidence="3 4" key="1">
    <citation type="submission" date="2020-11" db="EMBL/GenBank/DDBJ databases">
        <title>Kaistella gelatinilytica sp. nov., a flavobacterium isolated from Antarctic Soil.</title>
        <authorList>
            <person name="Li J."/>
        </authorList>
    </citation>
    <scope>NUCLEOTIDE SEQUENCE [LARGE SCALE GENOMIC DNA]</scope>
    <source>
        <strain evidence="3 4">G5-32</strain>
    </source>
</reference>
<feature type="chain" id="PRO_5045243936" evidence="1">
    <location>
        <begin position="20"/>
        <end position="657"/>
    </location>
</feature>
<dbReference type="SUPFAM" id="SSF54106">
    <property type="entry name" value="LysM domain"/>
    <property type="match status" value="2"/>
</dbReference>
<dbReference type="EMBL" id="JADPVI010000003">
    <property type="protein sequence ID" value="MBF8457709.1"/>
    <property type="molecule type" value="Genomic_DNA"/>
</dbReference>
<accession>A0ABS0FDC2</accession>
<dbReference type="Proteomes" id="UP000660070">
    <property type="component" value="Unassembled WGS sequence"/>
</dbReference>
<gene>
    <name evidence="3" type="ORF">IV494_11015</name>
</gene>
<dbReference type="CDD" id="cd06268">
    <property type="entry name" value="PBP1_ABC_transporter_LIVBP-like"/>
    <property type="match status" value="1"/>
</dbReference>
<comment type="caution">
    <text evidence="3">The sequence shown here is derived from an EMBL/GenBank/DDBJ whole genome shotgun (WGS) entry which is preliminary data.</text>
</comment>
<dbReference type="Gene3D" id="3.10.350.10">
    <property type="entry name" value="LysM domain"/>
    <property type="match status" value="3"/>
</dbReference>
<dbReference type="InterPro" id="IPR028082">
    <property type="entry name" value="Peripla_BP_I"/>
</dbReference>
<dbReference type="SMART" id="SM00257">
    <property type="entry name" value="LysM"/>
    <property type="match status" value="4"/>
</dbReference>
<protein>
    <submittedName>
        <fullName evidence="3">LysM peptidoglycan-binding domain-containing protein</fullName>
    </submittedName>
</protein>
<dbReference type="PANTHER" id="PTHR33734">
    <property type="entry name" value="LYSM DOMAIN-CONTAINING GPI-ANCHORED PROTEIN 2"/>
    <property type="match status" value="1"/>
</dbReference>
<feature type="domain" description="LysM" evidence="2">
    <location>
        <begin position="269"/>
        <end position="312"/>
    </location>
</feature>
<dbReference type="PANTHER" id="PTHR33734:SF22">
    <property type="entry name" value="MEMBRANE-BOUND LYTIC MUREIN TRANSGLYCOSYLASE D"/>
    <property type="match status" value="1"/>
</dbReference>
<evidence type="ECO:0000259" key="2">
    <source>
        <dbReference type="PROSITE" id="PS51782"/>
    </source>
</evidence>
<dbReference type="Gene3D" id="3.40.50.2300">
    <property type="match status" value="2"/>
</dbReference>
<proteinExistence type="predicted"/>
<feature type="domain" description="LysM" evidence="2">
    <location>
        <begin position="186"/>
        <end position="230"/>
    </location>
</feature>
<dbReference type="Pfam" id="PF01476">
    <property type="entry name" value="LysM"/>
    <property type="match status" value="4"/>
</dbReference>
<dbReference type="InterPro" id="IPR036779">
    <property type="entry name" value="LysM_dom_sf"/>
</dbReference>
<evidence type="ECO:0000313" key="4">
    <source>
        <dbReference type="Proteomes" id="UP000660070"/>
    </source>
</evidence>
<dbReference type="InterPro" id="IPR018392">
    <property type="entry name" value="LysM"/>
</dbReference>
<dbReference type="SUPFAM" id="SSF53822">
    <property type="entry name" value="Periplasmic binding protein-like I"/>
    <property type="match status" value="1"/>
</dbReference>